<evidence type="ECO:0000313" key="1">
    <source>
        <dbReference type="EMBL" id="KAG7503220.1"/>
    </source>
</evidence>
<dbReference type="AlphaFoldDB" id="A0AAV6RFE4"/>
<reference evidence="1 2" key="1">
    <citation type="journal article" date="2021" name="Sci. Rep.">
        <title>Chromosome anchoring in Senegalese sole (Solea senegalensis) reveals sex-associated markers and genome rearrangements in flatfish.</title>
        <authorList>
            <person name="Guerrero-Cozar I."/>
            <person name="Gomez-Garrido J."/>
            <person name="Berbel C."/>
            <person name="Martinez-Blanch J.F."/>
            <person name="Alioto T."/>
            <person name="Claros M.G."/>
            <person name="Gagnaire P.A."/>
            <person name="Manchado M."/>
        </authorList>
    </citation>
    <scope>NUCLEOTIDE SEQUENCE [LARGE SCALE GENOMIC DNA]</scope>
    <source>
        <strain evidence="1">Sse05_10M</strain>
    </source>
</reference>
<dbReference type="EMBL" id="JAGKHQ010000012">
    <property type="protein sequence ID" value="KAG7503220.1"/>
    <property type="molecule type" value="Genomic_DNA"/>
</dbReference>
<dbReference type="Proteomes" id="UP000693946">
    <property type="component" value="Linkage Group LG2"/>
</dbReference>
<gene>
    <name evidence="1" type="ORF">JOB18_033835</name>
</gene>
<protein>
    <submittedName>
        <fullName evidence="1">Uncharacterized protein</fullName>
    </submittedName>
</protein>
<feature type="non-terminal residue" evidence="1">
    <location>
        <position position="74"/>
    </location>
</feature>
<evidence type="ECO:0000313" key="2">
    <source>
        <dbReference type="Proteomes" id="UP000693946"/>
    </source>
</evidence>
<keyword evidence="2" id="KW-1185">Reference proteome</keyword>
<comment type="caution">
    <text evidence="1">The sequence shown here is derived from an EMBL/GenBank/DDBJ whole genome shotgun (WGS) entry which is preliminary data.</text>
</comment>
<accession>A0AAV6RFE4</accession>
<organism evidence="1 2">
    <name type="scientific">Solea senegalensis</name>
    <name type="common">Senegalese sole</name>
    <dbReference type="NCBI Taxonomy" id="28829"/>
    <lineage>
        <taxon>Eukaryota</taxon>
        <taxon>Metazoa</taxon>
        <taxon>Chordata</taxon>
        <taxon>Craniata</taxon>
        <taxon>Vertebrata</taxon>
        <taxon>Euteleostomi</taxon>
        <taxon>Actinopterygii</taxon>
        <taxon>Neopterygii</taxon>
        <taxon>Teleostei</taxon>
        <taxon>Neoteleostei</taxon>
        <taxon>Acanthomorphata</taxon>
        <taxon>Carangaria</taxon>
        <taxon>Pleuronectiformes</taxon>
        <taxon>Pleuronectoidei</taxon>
        <taxon>Soleidae</taxon>
        <taxon>Solea</taxon>
    </lineage>
</organism>
<proteinExistence type="predicted"/>
<name>A0AAV6RFE4_SOLSE</name>
<sequence length="74" mass="8122">GYCPGELKGRAKRARGKSLPLIPISSNLWPHGSPAVRQPEEGASFPPLFLSSLLSLFLIWDTNRFAPRNHLGTP</sequence>
<feature type="non-terminal residue" evidence="1">
    <location>
        <position position="1"/>
    </location>
</feature>